<evidence type="ECO:0000313" key="1">
    <source>
        <dbReference type="EMBL" id="KGC15352.1"/>
    </source>
</evidence>
<accession>A0A095XAN5</accession>
<dbReference type="OMA" id="PEDDQFM"/>
<dbReference type="RefSeq" id="WP_013690911.1">
    <property type="nucleotide sequence ID" value="NZ_CADEPO010000003.1"/>
</dbReference>
<evidence type="ECO:0000313" key="3">
    <source>
        <dbReference type="Proteomes" id="UP000029590"/>
    </source>
</evidence>
<dbReference type="EMBL" id="PDDY01000001">
    <property type="protein sequence ID" value="PEH43102.1"/>
    <property type="molecule type" value="Genomic_DNA"/>
</dbReference>
<dbReference type="GeneID" id="66460048"/>
<protein>
    <submittedName>
        <fullName evidence="1">Tautomerase enzyme family protein</fullName>
    </submittedName>
    <submittedName>
        <fullName evidence="2">Tautomerase family protein</fullName>
    </submittedName>
</protein>
<dbReference type="EMBL" id="JPGG01000016">
    <property type="protein sequence ID" value="KGC15352.1"/>
    <property type="molecule type" value="Genomic_DNA"/>
</dbReference>
<organism evidence="2 4">
    <name type="scientific">Burkholderia gladioli</name>
    <name type="common">Pseudomonas marginata</name>
    <name type="synonym">Phytomonas marginata</name>
    <dbReference type="NCBI Taxonomy" id="28095"/>
    <lineage>
        <taxon>Bacteria</taxon>
        <taxon>Pseudomonadati</taxon>
        <taxon>Pseudomonadota</taxon>
        <taxon>Betaproteobacteria</taxon>
        <taxon>Burkholderiales</taxon>
        <taxon>Burkholderiaceae</taxon>
        <taxon>Burkholderia</taxon>
    </lineage>
</organism>
<dbReference type="PANTHER" id="PTHR38460:SF1">
    <property type="entry name" value="TAUTOMERASE YOLI-RELATED"/>
    <property type="match status" value="1"/>
</dbReference>
<dbReference type="InterPro" id="IPR014347">
    <property type="entry name" value="Tautomerase/MIF_sf"/>
</dbReference>
<proteinExistence type="predicted"/>
<name>A0A095XAN5_BURGA</name>
<sequence>MPFTRIAVREGRSVEDRRALSAGVHRALQRAFNVPEDDIFMLVTQHAAEDFIFGRHYLGIERSDDLVMLQITVSDTRTREQKRELYRLIVEELGASPGVRPEDVLISLVEVKLDDWSFGMGLAQYAN</sequence>
<gene>
    <name evidence="2" type="ORF">CRM94_13660</name>
    <name evidence="1" type="ORF">DM48_1941</name>
</gene>
<dbReference type="Pfam" id="PF14552">
    <property type="entry name" value="Tautomerase_2"/>
    <property type="match status" value="1"/>
</dbReference>
<evidence type="ECO:0000313" key="4">
    <source>
        <dbReference type="Proteomes" id="UP000220629"/>
    </source>
</evidence>
<dbReference type="SUPFAM" id="SSF55331">
    <property type="entry name" value="Tautomerase/MIF"/>
    <property type="match status" value="1"/>
</dbReference>
<dbReference type="Proteomes" id="UP000220629">
    <property type="component" value="Unassembled WGS sequence"/>
</dbReference>
<reference evidence="1 3" key="1">
    <citation type="submission" date="2014-04" db="EMBL/GenBank/DDBJ databases">
        <authorList>
            <person name="Bishop-Lilly K.A."/>
            <person name="Broomall S.M."/>
            <person name="Chain P.S."/>
            <person name="Chertkov O."/>
            <person name="Coyne S.R."/>
            <person name="Daligault H.E."/>
            <person name="Davenport K.W."/>
            <person name="Erkkila T."/>
            <person name="Frey K.G."/>
            <person name="Gibbons H.S."/>
            <person name="Gu W."/>
            <person name="Jaissle J."/>
            <person name="Johnson S.L."/>
            <person name="Koroleva G.I."/>
            <person name="Ladner J.T."/>
            <person name="Lo C.-C."/>
            <person name="Minogue T.D."/>
            <person name="Munk C."/>
            <person name="Palacios G.F."/>
            <person name="Redden C.L."/>
            <person name="Rosenzweig C.N."/>
            <person name="Scholz M.B."/>
            <person name="Teshima H."/>
            <person name="Xu Y."/>
        </authorList>
    </citation>
    <scope>NUCLEOTIDE SEQUENCE [LARGE SCALE GENOMIC DNA]</scope>
    <source>
        <strain evidence="3">gladioli</strain>
        <strain evidence="1">Gladioli</strain>
    </source>
</reference>
<comment type="caution">
    <text evidence="2">The sequence shown here is derived from an EMBL/GenBank/DDBJ whole genome shotgun (WGS) entry which is preliminary data.</text>
</comment>
<accession>A0A095GD88</accession>
<evidence type="ECO:0000313" key="2">
    <source>
        <dbReference type="EMBL" id="PEH43102.1"/>
    </source>
</evidence>
<reference evidence="2" key="2">
    <citation type="submission" date="2017-09" db="EMBL/GenBank/DDBJ databases">
        <title>FDA dAtabase for Regulatory Grade micrObial Sequences (FDA-ARGOS): Supporting development and validation of Infectious Disease Dx tests.</title>
        <authorList>
            <person name="Minogue T."/>
            <person name="Wolcott M."/>
            <person name="Wasieloski L."/>
            <person name="Aguilar W."/>
            <person name="Moore D."/>
            <person name="Tallon L.J."/>
            <person name="Sadzewicz L."/>
            <person name="Ott S."/>
            <person name="Zhao X."/>
            <person name="Nagaraj S."/>
            <person name="Vavikolanu K."/>
            <person name="Aluvathingal J."/>
            <person name="Nadendla S."/>
            <person name="Sichtig H."/>
        </authorList>
    </citation>
    <scope>NUCLEOTIDE SEQUENCE</scope>
    <source>
        <strain evidence="2">FDAARGOS_390</strain>
    </source>
</reference>
<dbReference type="AlphaFoldDB" id="A0A095XAN5"/>
<reference evidence="4" key="3">
    <citation type="submission" date="2017-09" db="EMBL/GenBank/DDBJ databases">
        <title>FDA dAtabase for Regulatory Grade micrObial Sequences (FDA-ARGOS): Supporting development and validation of Infectious Disease Dx tests.</title>
        <authorList>
            <person name="Minogue T."/>
            <person name="Wolcott M."/>
            <person name="Wasieloski L."/>
            <person name="Aguilar W."/>
            <person name="Moore D."/>
            <person name="Tallon L."/>
            <person name="Sadzewicz L."/>
            <person name="Ott S."/>
            <person name="Zhao X."/>
            <person name="Nagaraj S."/>
            <person name="Vavikolanu K."/>
            <person name="Aluvathingal J."/>
            <person name="Nadendla S."/>
            <person name="Sichtig H."/>
        </authorList>
    </citation>
    <scope>NUCLEOTIDE SEQUENCE [LARGE SCALE GENOMIC DNA]</scope>
    <source>
        <strain evidence="4">FDAARGOS_390</strain>
    </source>
</reference>
<dbReference type="Gene3D" id="3.30.429.10">
    <property type="entry name" value="Macrophage Migration Inhibitory Factor"/>
    <property type="match status" value="1"/>
</dbReference>
<dbReference type="PANTHER" id="PTHR38460">
    <property type="entry name" value="TAUTOMERASE YOLI-RELATED"/>
    <property type="match status" value="1"/>
</dbReference>
<dbReference type="KEGG" id="bgo:BM43_5824"/>
<dbReference type="Proteomes" id="UP000029590">
    <property type="component" value="Unassembled WGS sequence"/>
</dbReference>
<dbReference type="InterPro" id="IPR037479">
    <property type="entry name" value="Tauto_MSAD"/>
</dbReference>
<dbReference type="OrthoDB" id="9804765at2"/>